<dbReference type="PROSITE" id="PS50853">
    <property type="entry name" value="FN3"/>
    <property type="match status" value="1"/>
</dbReference>
<reference evidence="2 3" key="1">
    <citation type="submission" date="2017-12" db="EMBL/GenBank/DDBJ databases">
        <title>Hemimetabolous genomes reveal molecular basis of termite eusociality.</title>
        <authorList>
            <person name="Harrison M.C."/>
            <person name="Jongepier E."/>
            <person name="Robertson H.M."/>
            <person name="Arning N."/>
            <person name="Bitard-Feildel T."/>
            <person name="Chao H."/>
            <person name="Childers C.P."/>
            <person name="Dinh H."/>
            <person name="Doddapaneni H."/>
            <person name="Dugan S."/>
            <person name="Gowin J."/>
            <person name="Greiner C."/>
            <person name="Han Y."/>
            <person name="Hu H."/>
            <person name="Hughes D.S.T."/>
            <person name="Huylmans A.-K."/>
            <person name="Kemena C."/>
            <person name="Kremer L.P.M."/>
            <person name="Lee S.L."/>
            <person name="Lopez-Ezquerra A."/>
            <person name="Mallet L."/>
            <person name="Monroy-Kuhn J.M."/>
            <person name="Moser A."/>
            <person name="Murali S.C."/>
            <person name="Muzny D.M."/>
            <person name="Otani S."/>
            <person name="Piulachs M.-D."/>
            <person name="Poelchau M."/>
            <person name="Qu J."/>
            <person name="Schaub F."/>
            <person name="Wada-Katsumata A."/>
            <person name="Worley K.C."/>
            <person name="Xie Q."/>
            <person name="Ylla G."/>
            <person name="Poulsen M."/>
            <person name="Gibbs R.A."/>
            <person name="Schal C."/>
            <person name="Richards S."/>
            <person name="Belles X."/>
            <person name="Korb J."/>
            <person name="Bornberg-Bauer E."/>
        </authorList>
    </citation>
    <scope>NUCLEOTIDE SEQUENCE [LARGE SCALE GENOMIC DNA]</scope>
    <source>
        <tissue evidence="2">Whole body</tissue>
    </source>
</reference>
<dbReference type="EMBL" id="NEVH01009765">
    <property type="protein sequence ID" value="PNF32888.1"/>
    <property type="molecule type" value="Genomic_DNA"/>
</dbReference>
<name>A0A2J7QWC0_9NEOP</name>
<dbReference type="SUPFAM" id="SSF49265">
    <property type="entry name" value="Fibronectin type III"/>
    <property type="match status" value="1"/>
</dbReference>
<protein>
    <recommendedName>
        <fullName evidence="1">Fibronectin type-III domain-containing protein</fullName>
    </recommendedName>
</protein>
<sequence>MQELLSYTLDGKSRSKIVTLNSTGLSIAVDWVGRYIYWSEIDDKIPGSTIYRLDLNQAEKGVTYPSKVVRRPKFIHSIDISPFKSTLFWIEMNKSGMGYLMTSRTDGTMIRPFFRSNHRKRRDSLSASECNCPMNPYVGKAMTIDQSDPANIQVLWVDGQENHVYLTEENGCLCTVVVNATTNTEAGLPPTSITTDHRLLYWSNETEGKLYSVTKAKEDSMLASMSRGVMSVNITGVRRITALGPHLQPYPVPKCLAPRQAELVVEKINHTDHSITLQLPNPERYPECENISLASVEYTVYYGQIRENQDADCSMDMNFCIKLTTYDQVLELRNLKPFSTYIFYVALKNYYSGLEGIIPVIGPPTRFQTAAGAPSSPQNVTVLVLNPTTVEVQWLPPQEFNDEGVWYELHWCTEGMVAGVRQRTDKDLMNTDSLKNIHRADLQNLLPGKTYQIWVSSDELMCCLFYSSNIYLSCTTLIQPSVTKPLHSSL</sequence>
<dbReference type="CDD" id="cd00063">
    <property type="entry name" value="FN3"/>
    <property type="match status" value="1"/>
</dbReference>
<dbReference type="InterPro" id="IPR003961">
    <property type="entry name" value="FN3_dom"/>
</dbReference>
<gene>
    <name evidence="2" type="ORF">B7P43_G01836</name>
</gene>
<accession>A0A2J7QWC0</accession>
<dbReference type="Gene3D" id="2.60.40.10">
    <property type="entry name" value="Immunoglobulins"/>
    <property type="match status" value="1"/>
</dbReference>
<proteinExistence type="predicted"/>
<dbReference type="InterPro" id="IPR013783">
    <property type="entry name" value="Ig-like_fold"/>
</dbReference>
<dbReference type="InterPro" id="IPR011042">
    <property type="entry name" value="6-blade_b-propeller_TolB-like"/>
</dbReference>
<evidence type="ECO:0000259" key="1">
    <source>
        <dbReference type="PROSITE" id="PS50853"/>
    </source>
</evidence>
<dbReference type="InterPro" id="IPR000033">
    <property type="entry name" value="LDLR_classB_rpt"/>
</dbReference>
<organism evidence="2 3">
    <name type="scientific">Cryptotermes secundus</name>
    <dbReference type="NCBI Taxonomy" id="105785"/>
    <lineage>
        <taxon>Eukaryota</taxon>
        <taxon>Metazoa</taxon>
        <taxon>Ecdysozoa</taxon>
        <taxon>Arthropoda</taxon>
        <taxon>Hexapoda</taxon>
        <taxon>Insecta</taxon>
        <taxon>Pterygota</taxon>
        <taxon>Neoptera</taxon>
        <taxon>Polyneoptera</taxon>
        <taxon>Dictyoptera</taxon>
        <taxon>Blattodea</taxon>
        <taxon>Blattoidea</taxon>
        <taxon>Termitoidae</taxon>
        <taxon>Kalotermitidae</taxon>
        <taxon>Cryptotermitinae</taxon>
        <taxon>Cryptotermes</taxon>
    </lineage>
</organism>
<feature type="domain" description="Fibronectin type-III" evidence="1">
    <location>
        <begin position="376"/>
        <end position="481"/>
    </location>
</feature>
<dbReference type="SUPFAM" id="SSF63825">
    <property type="entry name" value="YWTD domain"/>
    <property type="match status" value="1"/>
</dbReference>
<evidence type="ECO:0000313" key="2">
    <source>
        <dbReference type="EMBL" id="PNF32888.1"/>
    </source>
</evidence>
<dbReference type="InterPro" id="IPR036116">
    <property type="entry name" value="FN3_sf"/>
</dbReference>
<comment type="caution">
    <text evidence="2">The sequence shown here is derived from an EMBL/GenBank/DDBJ whole genome shotgun (WGS) entry which is preliminary data.</text>
</comment>
<dbReference type="Gene3D" id="2.120.10.30">
    <property type="entry name" value="TolB, C-terminal domain"/>
    <property type="match status" value="1"/>
</dbReference>
<dbReference type="SMART" id="SM00060">
    <property type="entry name" value="FN3"/>
    <property type="match status" value="2"/>
</dbReference>
<dbReference type="AlphaFoldDB" id="A0A2J7QWC0"/>
<dbReference type="Pfam" id="PF00041">
    <property type="entry name" value="fn3"/>
    <property type="match status" value="1"/>
</dbReference>
<dbReference type="OrthoDB" id="65481at2759"/>
<evidence type="ECO:0000313" key="3">
    <source>
        <dbReference type="Proteomes" id="UP000235965"/>
    </source>
</evidence>
<keyword evidence="3" id="KW-1185">Reference proteome</keyword>
<dbReference type="SMART" id="SM00135">
    <property type="entry name" value="LY"/>
    <property type="match status" value="2"/>
</dbReference>
<dbReference type="Proteomes" id="UP000235965">
    <property type="component" value="Unassembled WGS sequence"/>
</dbReference>